<feature type="region of interest" description="Disordered" evidence="1">
    <location>
        <begin position="76"/>
        <end position="104"/>
    </location>
</feature>
<evidence type="ECO:0000256" key="1">
    <source>
        <dbReference type="SAM" id="MobiDB-lite"/>
    </source>
</evidence>
<name>A0A5B2W159_9BACT</name>
<comment type="caution">
    <text evidence="2">The sequence shown here is derived from an EMBL/GenBank/DDBJ whole genome shotgun (WGS) entry which is preliminary data.</text>
</comment>
<reference evidence="2 3" key="2">
    <citation type="submission" date="2019-09" db="EMBL/GenBank/DDBJ databases">
        <authorList>
            <person name="Jin C."/>
        </authorList>
    </citation>
    <scope>NUCLEOTIDE SEQUENCE [LARGE SCALE GENOMIC DNA]</scope>
    <source>
        <strain evidence="2 3">BN140078</strain>
    </source>
</reference>
<feature type="compositionally biased region" description="Low complexity" evidence="1">
    <location>
        <begin position="80"/>
        <end position="92"/>
    </location>
</feature>
<evidence type="ECO:0000313" key="2">
    <source>
        <dbReference type="EMBL" id="KAA2244794.1"/>
    </source>
</evidence>
<dbReference type="AlphaFoldDB" id="A0A5B2W159"/>
<accession>A0A5B2W159</accession>
<dbReference type="Proteomes" id="UP000324611">
    <property type="component" value="Unassembled WGS sequence"/>
</dbReference>
<reference evidence="2 3" key="1">
    <citation type="submission" date="2019-09" db="EMBL/GenBank/DDBJ databases">
        <title>Chitinophaga ginsengihumi sp. nov., isolated from soil of ginseng rhizosphere.</title>
        <authorList>
            <person name="Lee J."/>
        </authorList>
    </citation>
    <scope>NUCLEOTIDE SEQUENCE [LARGE SCALE GENOMIC DNA]</scope>
    <source>
        <strain evidence="2 3">BN140078</strain>
    </source>
</reference>
<organism evidence="2 3">
    <name type="scientific">Chitinophaga agrisoli</name>
    <dbReference type="NCBI Taxonomy" id="2607653"/>
    <lineage>
        <taxon>Bacteria</taxon>
        <taxon>Pseudomonadati</taxon>
        <taxon>Bacteroidota</taxon>
        <taxon>Chitinophagia</taxon>
        <taxon>Chitinophagales</taxon>
        <taxon>Chitinophagaceae</taxon>
        <taxon>Chitinophaga</taxon>
    </lineage>
</organism>
<dbReference type="EMBL" id="VUOC01000001">
    <property type="protein sequence ID" value="KAA2244794.1"/>
    <property type="molecule type" value="Genomic_DNA"/>
</dbReference>
<keyword evidence="3" id="KW-1185">Reference proteome</keyword>
<protein>
    <submittedName>
        <fullName evidence="2">Uncharacterized protein</fullName>
    </submittedName>
</protein>
<evidence type="ECO:0000313" key="3">
    <source>
        <dbReference type="Proteomes" id="UP000324611"/>
    </source>
</evidence>
<sequence length="104" mass="11464">MDKFLLKFEYNGRPHILEVQPVMQAYKVVFKVMIEQHEIIYEMDEEGGLRAVSYGEGPTKDIDAGLLADVATRIEDHLINGGPEEPGKGNPPASDTNKPGEPGI</sequence>
<gene>
    <name evidence="2" type="ORF">F0L74_02120</name>
</gene>
<dbReference type="RefSeq" id="WP_149836190.1">
    <property type="nucleotide sequence ID" value="NZ_VUOC01000001.1"/>
</dbReference>
<proteinExistence type="predicted"/>